<keyword evidence="1" id="KW-1133">Transmembrane helix</keyword>
<name>A0A437K908_9BACI</name>
<proteinExistence type="predicted"/>
<sequence>MKTVQVAGIISLFIVIFNLIIRFITRPIHSINQFKREFWFELTGYLIALVSIFFVVFIILVIKKSFIERNG</sequence>
<evidence type="ECO:0000313" key="3">
    <source>
        <dbReference type="Proteomes" id="UP000288024"/>
    </source>
</evidence>
<gene>
    <name evidence="2" type="ORF">EM808_16375</name>
</gene>
<evidence type="ECO:0000256" key="1">
    <source>
        <dbReference type="SAM" id="Phobius"/>
    </source>
</evidence>
<protein>
    <submittedName>
        <fullName evidence="2">Uncharacterized protein</fullName>
    </submittedName>
</protein>
<reference evidence="2 3" key="1">
    <citation type="submission" date="2019-01" db="EMBL/GenBank/DDBJ databases">
        <title>Bacillus sp. M5HDSG1-1, whole genome shotgun sequence.</title>
        <authorList>
            <person name="Tuo L."/>
        </authorList>
    </citation>
    <scope>NUCLEOTIDE SEQUENCE [LARGE SCALE GENOMIC DNA]</scope>
    <source>
        <strain evidence="2 3">M5HDSG1-1</strain>
    </source>
</reference>
<dbReference type="Proteomes" id="UP000288024">
    <property type="component" value="Unassembled WGS sequence"/>
</dbReference>
<dbReference type="EMBL" id="RZTZ01000006">
    <property type="protein sequence ID" value="RVT60817.1"/>
    <property type="molecule type" value="Genomic_DNA"/>
</dbReference>
<keyword evidence="1" id="KW-0812">Transmembrane</keyword>
<organism evidence="2 3">
    <name type="scientific">Niallia taxi</name>
    <dbReference type="NCBI Taxonomy" id="2499688"/>
    <lineage>
        <taxon>Bacteria</taxon>
        <taxon>Bacillati</taxon>
        <taxon>Bacillota</taxon>
        <taxon>Bacilli</taxon>
        <taxon>Bacillales</taxon>
        <taxon>Bacillaceae</taxon>
        <taxon>Niallia</taxon>
    </lineage>
</organism>
<dbReference type="AlphaFoldDB" id="A0A437K908"/>
<dbReference type="RefSeq" id="WP_127739289.1">
    <property type="nucleotide sequence ID" value="NZ_CP196003.1"/>
</dbReference>
<accession>A0A437K908</accession>
<feature type="transmembrane region" description="Helical" evidence="1">
    <location>
        <begin position="45"/>
        <end position="62"/>
    </location>
</feature>
<comment type="caution">
    <text evidence="2">The sequence shown here is derived from an EMBL/GenBank/DDBJ whole genome shotgun (WGS) entry which is preliminary data.</text>
</comment>
<feature type="transmembrane region" description="Helical" evidence="1">
    <location>
        <begin position="6"/>
        <end position="24"/>
    </location>
</feature>
<keyword evidence="3" id="KW-1185">Reference proteome</keyword>
<keyword evidence="1" id="KW-0472">Membrane</keyword>
<evidence type="ECO:0000313" key="2">
    <source>
        <dbReference type="EMBL" id="RVT60817.1"/>
    </source>
</evidence>